<feature type="region of interest" description="Disordered" evidence="1">
    <location>
        <begin position="335"/>
        <end position="354"/>
    </location>
</feature>
<feature type="compositionally biased region" description="Low complexity" evidence="1">
    <location>
        <begin position="56"/>
        <end position="68"/>
    </location>
</feature>
<accession>A0A4Z0A2U7</accession>
<name>A0A4Z0A2U7_9AGAM</name>
<dbReference type="STRING" id="135208.A0A4Z0A2U7"/>
<feature type="compositionally biased region" description="Basic and acidic residues" evidence="1">
    <location>
        <begin position="123"/>
        <end position="137"/>
    </location>
</feature>
<organism evidence="2 3">
    <name type="scientific">Hericium alpestre</name>
    <dbReference type="NCBI Taxonomy" id="135208"/>
    <lineage>
        <taxon>Eukaryota</taxon>
        <taxon>Fungi</taxon>
        <taxon>Dikarya</taxon>
        <taxon>Basidiomycota</taxon>
        <taxon>Agaricomycotina</taxon>
        <taxon>Agaricomycetes</taxon>
        <taxon>Russulales</taxon>
        <taxon>Hericiaceae</taxon>
        <taxon>Hericium</taxon>
    </lineage>
</organism>
<feature type="non-terminal residue" evidence="2">
    <location>
        <position position="398"/>
    </location>
</feature>
<proteinExistence type="predicted"/>
<dbReference type="Proteomes" id="UP000298061">
    <property type="component" value="Unassembled WGS sequence"/>
</dbReference>
<evidence type="ECO:0000313" key="3">
    <source>
        <dbReference type="Proteomes" id="UP000298061"/>
    </source>
</evidence>
<feature type="compositionally biased region" description="Low complexity" evidence="1">
    <location>
        <begin position="101"/>
        <end position="110"/>
    </location>
</feature>
<feature type="compositionally biased region" description="Pro residues" evidence="1">
    <location>
        <begin position="91"/>
        <end position="100"/>
    </location>
</feature>
<reference evidence="2 3" key="1">
    <citation type="submission" date="2019-02" db="EMBL/GenBank/DDBJ databases">
        <title>Genome sequencing of the rare red list fungi Hericium alpestre (H. flagellum).</title>
        <authorList>
            <person name="Buettner E."/>
            <person name="Kellner H."/>
        </authorList>
    </citation>
    <scope>NUCLEOTIDE SEQUENCE [LARGE SCALE GENOMIC DNA]</scope>
    <source>
        <strain evidence="2 3">DSM 108284</strain>
    </source>
</reference>
<feature type="region of interest" description="Disordered" evidence="1">
    <location>
        <begin position="362"/>
        <end position="398"/>
    </location>
</feature>
<feature type="compositionally biased region" description="Polar residues" evidence="1">
    <location>
        <begin position="1"/>
        <end position="10"/>
    </location>
</feature>
<protein>
    <recommendedName>
        <fullName evidence="4">RRM domain-containing protein</fullName>
    </recommendedName>
</protein>
<feature type="region of interest" description="Disordered" evidence="1">
    <location>
        <begin position="1"/>
        <end position="169"/>
    </location>
</feature>
<keyword evidence="3" id="KW-1185">Reference proteome</keyword>
<feature type="compositionally biased region" description="Low complexity" evidence="1">
    <location>
        <begin position="15"/>
        <end position="28"/>
    </location>
</feature>
<evidence type="ECO:0008006" key="4">
    <source>
        <dbReference type="Google" id="ProtNLM"/>
    </source>
</evidence>
<comment type="caution">
    <text evidence="2">The sequence shown here is derived from an EMBL/GenBank/DDBJ whole genome shotgun (WGS) entry which is preliminary data.</text>
</comment>
<gene>
    <name evidence="2" type="ORF">EWM64_g2949</name>
</gene>
<dbReference type="AlphaFoldDB" id="A0A4Z0A2U7"/>
<dbReference type="EMBL" id="SFCI01000254">
    <property type="protein sequence ID" value="TFY81065.1"/>
    <property type="molecule type" value="Genomic_DNA"/>
</dbReference>
<evidence type="ECO:0000256" key="1">
    <source>
        <dbReference type="SAM" id="MobiDB-lite"/>
    </source>
</evidence>
<evidence type="ECO:0000313" key="2">
    <source>
        <dbReference type="EMBL" id="TFY81065.1"/>
    </source>
</evidence>
<dbReference type="OrthoDB" id="417481at2759"/>
<sequence length="398" mass="43099">MYSPSKTSALHAQRLHPSPSLPNLGLSPRTRPLPEPSPTSRFPAPLHPKFGPLDLAASQPASAPPTTTKYPLAIDALTSPTKSRSPRHPPHSAPLTPPLTPSSSLNETLSAAGQPTTPIDGITAERWRSSKKPRQDHGSNVISLNDDDDEPPSDDLTPTERVNASRYRQSDDTPTRFLLVSNVPRTLDHAAIRAFFSNPVSAFDSNALKGIWAGHVQRLGVAILVFYDLRACEGARRALTAAAVDEAEKFTGSRAAEIENGAAFMLHLNQGQELAAIRNVLASFGTLAVVRDRDGRGEWFYVEYYDIRETKAALDGLRSTTSVLEQQMQLYPVKSSSSSQGYPTLSPAPSSPIYATSSQRYAVPFPSTERDRDLAISTDVDFNPRQPRPRSASAGAGD</sequence>